<evidence type="ECO:0000313" key="2">
    <source>
        <dbReference type="EMBL" id="RDW65511.1"/>
    </source>
</evidence>
<reference evidence="2 3" key="1">
    <citation type="journal article" date="2018" name="IMA Fungus">
        <title>IMA Genome-F 9: Draft genome sequence of Annulohypoxylon stygium, Aspergillus mulundensis, Berkeleyomyces basicola (syn. Thielaviopsis basicola), Ceratocystis smalleyi, two Cercospora beticola strains, Coleophoma cylindrospora, Fusarium fracticaudum, Phialophora cf. hyalina, and Morchella septimelata.</title>
        <authorList>
            <person name="Wingfield B.D."/>
            <person name="Bills G.F."/>
            <person name="Dong Y."/>
            <person name="Huang W."/>
            <person name="Nel W.J."/>
            <person name="Swalarsk-Parry B.S."/>
            <person name="Vaghefi N."/>
            <person name="Wilken P.M."/>
            <person name="An Z."/>
            <person name="de Beer Z.W."/>
            <person name="De Vos L."/>
            <person name="Chen L."/>
            <person name="Duong T.A."/>
            <person name="Gao Y."/>
            <person name="Hammerbacher A."/>
            <person name="Kikkert J.R."/>
            <person name="Li Y."/>
            <person name="Li H."/>
            <person name="Li K."/>
            <person name="Li Q."/>
            <person name="Liu X."/>
            <person name="Ma X."/>
            <person name="Naidoo K."/>
            <person name="Pethybridge S.J."/>
            <person name="Sun J."/>
            <person name="Steenkamp E.T."/>
            <person name="van der Nest M.A."/>
            <person name="van Wyk S."/>
            <person name="Wingfield M.J."/>
            <person name="Xiong C."/>
            <person name="Yue Q."/>
            <person name="Zhang X."/>
        </authorList>
    </citation>
    <scope>NUCLEOTIDE SEQUENCE [LARGE SCALE GENOMIC DNA]</scope>
    <source>
        <strain evidence="2 3">BP5796</strain>
    </source>
</reference>
<feature type="compositionally biased region" description="Polar residues" evidence="1">
    <location>
        <begin position="503"/>
        <end position="515"/>
    </location>
</feature>
<feature type="compositionally biased region" description="Low complexity" evidence="1">
    <location>
        <begin position="223"/>
        <end position="234"/>
    </location>
</feature>
<keyword evidence="3" id="KW-1185">Reference proteome</keyword>
<feature type="compositionally biased region" description="Basic and acidic residues" evidence="1">
    <location>
        <begin position="458"/>
        <end position="468"/>
    </location>
</feature>
<feature type="compositionally biased region" description="Low complexity" evidence="1">
    <location>
        <begin position="178"/>
        <end position="189"/>
    </location>
</feature>
<feature type="region of interest" description="Disordered" evidence="1">
    <location>
        <begin position="148"/>
        <end position="235"/>
    </location>
</feature>
<proteinExistence type="predicted"/>
<comment type="caution">
    <text evidence="2">The sequence shown here is derived from an EMBL/GenBank/DDBJ whole genome shotgun (WGS) entry which is preliminary data.</text>
</comment>
<sequence length="597" mass="64831">MDETTRLVFDLQTRLKDLDRKVWLYRRDMASEFTKYTEDLLRNVPNHISEAVSKAIVESMKECKSLYPPVTGDDPLVESCPEGSDANGSALAISPLPSLNTAIPPPISLAVAAPTEEDTDVPRSPHEREKEFRGVFTPSYLPLLDSSSRNERTWSADAPSPSFNKGEGIPSPNMGVDASTSTSRSLAATPEPGKPPIPRRRNTDEVSIKSNCSDGPVRRSALRRSSSFSKLSSPRRVRFEVAGQEVLPTASPIPDPIFVPDTGSSFTSFDDEEDGVSEQVEDIDKPAPPKRISSSQMLRALSREPLADDGTQWTVVCSSPSNTNQDSQDLCSHDPCRTNGRSNQSSPPKTEAPITSQPIAVANIVSASNGAKDEDEDSSEDEVLDMKSRKSKSTQPVDTKTGGVKLNGEEENKPTLPAPIPKKVSPEVTSLDKEISNGYGDIKLREDDETLFQFDEHADEGIRATESLHDDDESDSEVTIGDEPGVNLSEFSRSPARSIPWAGSSTMPKSPSQSYKGHPFSEPVVNEQLHASLASLGVVHSFVGSVNGRTGLDEGNMQSFRESLKYGSTGSFSGTPRSMTERMLMDDLLEAEEGRGD</sequence>
<accession>A0A3D8QUZ9</accession>
<evidence type="ECO:0000256" key="1">
    <source>
        <dbReference type="SAM" id="MobiDB-lite"/>
    </source>
</evidence>
<feature type="compositionally biased region" description="Polar residues" evidence="1">
    <location>
        <begin position="339"/>
        <end position="358"/>
    </location>
</feature>
<feature type="compositionally biased region" description="Acidic residues" evidence="1">
    <location>
        <begin position="269"/>
        <end position="281"/>
    </location>
</feature>
<feature type="compositionally biased region" description="Polar residues" evidence="1">
    <location>
        <begin position="311"/>
        <end position="330"/>
    </location>
</feature>
<dbReference type="EMBL" id="PDLN01000015">
    <property type="protein sequence ID" value="RDW65511.1"/>
    <property type="molecule type" value="Genomic_DNA"/>
</dbReference>
<dbReference type="AlphaFoldDB" id="A0A3D8QUZ9"/>
<dbReference type="Proteomes" id="UP000256328">
    <property type="component" value="Unassembled WGS sequence"/>
</dbReference>
<feature type="region of interest" description="Disordered" evidence="1">
    <location>
        <begin position="252"/>
        <end position="432"/>
    </location>
</feature>
<feature type="compositionally biased region" description="Acidic residues" evidence="1">
    <location>
        <begin position="373"/>
        <end position="383"/>
    </location>
</feature>
<evidence type="ECO:0000313" key="3">
    <source>
        <dbReference type="Proteomes" id="UP000256328"/>
    </source>
</evidence>
<name>A0A3D8QUZ9_9HELO</name>
<organism evidence="2 3">
    <name type="scientific">Coleophoma crateriformis</name>
    <dbReference type="NCBI Taxonomy" id="565419"/>
    <lineage>
        <taxon>Eukaryota</taxon>
        <taxon>Fungi</taxon>
        <taxon>Dikarya</taxon>
        <taxon>Ascomycota</taxon>
        <taxon>Pezizomycotina</taxon>
        <taxon>Leotiomycetes</taxon>
        <taxon>Helotiales</taxon>
        <taxon>Dermateaceae</taxon>
        <taxon>Coleophoma</taxon>
    </lineage>
</organism>
<dbReference type="OrthoDB" id="5418627at2759"/>
<feature type="region of interest" description="Disordered" evidence="1">
    <location>
        <begin position="458"/>
        <end position="521"/>
    </location>
</feature>
<gene>
    <name evidence="2" type="ORF">BP5796_10203</name>
</gene>
<protein>
    <submittedName>
        <fullName evidence="2">Uncharacterized protein</fullName>
    </submittedName>
</protein>